<keyword evidence="8" id="KW-1185">Reference proteome</keyword>
<dbReference type="InterPro" id="IPR031975">
    <property type="entry name" value="Pilin_GH"/>
</dbReference>
<dbReference type="OrthoDB" id="467711at2"/>
<keyword evidence="3 6" id="KW-0812">Transmembrane</keyword>
<dbReference type="Pfam" id="PF07963">
    <property type="entry name" value="N_methyl"/>
    <property type="match status" value="1"/>
</dbReference>
<dbReference type="Proteomes" id="UP000292459">
    <property type="component" value="Unassembled WGS sequence"/>
</dbReference>
<dbReference type="InterPro" id="IPR045584">
    <property type="entry name" value="Pilin-like"/>
</dbReference>
<dbReference type="PANTHER" id="PTHR30093:SF44">
    <property type="entry name" value="TYPE II SECRETION SYSTEM CORE PROTEIN G"/>
    <property type="match status" value="1"/>
</dbReference>
<dbReference type="EMBL" id="QVFV01000001">
    <property type="protein sequence ID" value="RZM82210.1"/>
    <property type="molecule type" value="Genomic_DNA"/>
</dbReference>
<comment type="caution">
    <text evidence="7">The sequence shown here is derived from an EMBL/GenBank/DDBJ whole genome shotgun (WGS) entry which is preliminary data.</text>
</comment>
<comment type="subcellular location">
    <subcellularLocation>
        <location evidence="1">Membrane</location>
        <topology evidence="1">Single-pass membrane protein</topology>
    </subcellularLocation>
</comment>
<proteinExistence type="predicted"/>
<evidence type="ECO:0000313" key="8">
    <source>
        <dbReference type="Proteomes" id="UP000292459"/>
    </source>
</evidence>
<organism evidence="7 8">
    <name type="scientific">Leptolyngbya iicbica LK</name>
    <dbReference type="NCBI Taxonomy" id="2294035"/>
    <lineage>
        <taxon>Bacteria</taxon>
        <taxon>Bacillati</taxon>
        <taxon>Cyanobacteriota</taxon>
        <taxon>Cyanophyceae</taxon>
        <taxon>Leptolyngbyales</taxon>
        <taxon>Leptolyngbyaceae</taxon>
        <taxon>Leptolyngbya group</taxon>
        <taxon>Leptolyngbya</taxon>
        <taxon>Leptolyngbya iicbica</taxon>
    </lineage>
</organism>
<dbReference type="GO" id="GO:0016020">
    <property type="term" value="C:membrane"/>
    <property type="evidence" value="ECO:0007669"/>
    <property type="project" value="UniProtKB-SubCell"/>
</dbReference>
<name>A0A4V2E3F0_9CYAN</name>
<keyword evidence="5 6" id="KW-0472">Membrane</keyword>
<dbReference type="RefSeq" id="WP_052288214.1">
    <property type="nucleotide sequence ID" value="NZ_QVFV01000001.1"/>
</dbReference>
<dbReference type="Gene3D" id="3.30.700.10">
    <property type="entry name" value="Glycoprotein, Type 4 Pilin"/>
    <property type="match status" value="1"/>
</dbReference>
<evidence type="ECO:0000256" key="5">
    <source>
        <dbReference type="ARBA" id="ARBA00023136"/>
    </source>
</evidence>
<evidence type="ECO:0000256" key="1">
    <source>
        <dbReference type="ARBA" id="ARBA00004167"/>
    </source>
</evidence>
<protein>
    <submittedName>
        <fullName evidence="7">Prepilin-type N-terminal cleavage/methylation domain-containing protein</fullName>
    </submittedName>
</protein>
<dbReference type="AlphaFoldDB" id="A0A4V2E3F0"/>
<sequence length="150" mass="16730">MRRHYGQSGFTLIELLVVIIIIGVLAAITLPSFLNQANRARSTEAEIFLGAWLREQQADYLEQGEFSDDAGELDAGLNNFRILVNPFTNHQTAAGLNVSGLRIRALPTKPSLKQFMGKVWYDPDSSRVDFVICDDEGTNAFMDSKTYCPN</sequence>
<evidence type="ECO:0000256" key="2">
    <source>
        <dbReference type="ARBA" id="ARBA00022481"/>
    </source>
</evidence>
<dbReference type="InterPro" id="IPR012902">
    <property type="entry name" value="N_methyl_site"/>
</dbReference>
<reference evidence="7 8" key="1">
    <citation type="submission" date="2018-11" db="EMBL/GenBank/DDBJ databases">
        <title>Whole genome sequencing of an environmental sample.</title>
        <authorList>
            <person name="Sarangi A.N."/>
            <person name="Singh D."/>
            <person name="Tripathy S."/>
        </authorList>
    </citation>
    <scope>NUCLEOTIDE SEQUENCE [LARGE SCALE GENOMIC DNA]</scope>
    <source>
        <strain evidence="7 8">Lakshadweep</strain>
    </source>
</reference>
<evidence type="ECO:0000256" key="4">
    <source>
        <dbReference type="ARBA" id="ARBA00022989"/>
    </source>
</evidence>
<dbReference type="NCBIfam" id="TIGR02532">
    <property type="entry name" value="IV_pilin_GFxxxE"/>
    <property type="match status" value="1"/>
</dbReference>
<feature type="transmembrane region" description="Helical" evidence="6">
    <location>
        <begin position="12"/>
        <end position="34"/>
    </location>
</feature>
<accession>A0A4V2E3F0</accession>
<evidence type="ECO:0000256" key="6">
    <source>
        <dbReference type="SAM" id="Phobius"/>
    </source>
</evidence>
<keyword evidence="2" id="KW-0488">Methylation</keyword>
<keyword evidence="4 6" id="KW-1133">Transmembrane helix</keyword>
<gene>
    <name evidence="7" type="ORF">DYY88_02865</name>
</gene>
<evidence type="ECO:0000313" key="7">
    <source>
        <dbReference type="EMBL" id="RZM82210.1"/>
    </source>
</evidence>
<dbReference type="SUPFAM" id="SSF54523">
    <property type="entry name" value="Pili subunits"/>
    <property type="match status" value="1"/>
</dbReference>
<dbReference type="PROSITE" id="PS00409">
    <property type="entry name" value="PROKAR_NTER_METHYL"/>
    <property type="match status" value="1"/>
</dbReference>
<dbReference type="PANTHER" id="PTHR30093">
    <property type="entry name" value="GENERAL SECRETION PATHWAY PROTEIN G"/>
    <property type="match status" value="1"/>
</dbReference>
<dbReference type="Pfam" id="PF16734">
    <property type="entry name" value="Pilin_GH"/>
    <property type="match status" value="1"/>
</dbReference>
<evidence type="ECO:0000256" key="3">
    <source>
        <dbReference type="ARBA" id="ARBA00022692"/>
    </source>
</evidence>